<feature type="region of interest" description="Disordered" evidence="1">
    <location>
        <begin position="225"/>
        <end position="572"/>
    </location>
</feature>
<feature type="compositionally biased region" description="Basic and acidic residues" evidence="1">
    <location>
        <begin position="252"/>
        <end position="275"/>
    </location>
</feature>
<evidence type="ECO:0000256" key="1">
    <source>
        <dbReference type="SAM" id="MobiDB-lite"/>
    </source>
</evidence>
<feature type="compositionally biased region" description="Acidic residues" evidence="1">
    <location>
        <begin position="517"/>
        <end position="535"/>
    </location>
</feature>
<accession>A0A9N8HAD4</accession>
<organism evidence="2 3">
    <name type="scientific">Seminavis robusta</name>
    <dbReference type="NCBI Taxonomy" id="568900"/>
    <lineage>
        <taxon>Eukaryota</taxon>
        <taxon>Sar</taxon>
        <taxon>Stramenopiles</taxon>
        <taxon>Ochrophyta</taxon>
        <taxon>Bacillariophyta</taxon>
        <taxon>Bacillariophyceae</taxon>
        <taxon>Bacillariophycidae</taxon>
        <taxon>Naviculales</taxon>
        <taxon>Naviculaceae</taxon>
        <taxon>Seminavis</taxon>
    </lineage>
</organism>
<evidence type="ECO:0000313" key="3">
    <source>
        <dbReference type="Proteomes" id="UP001153069"/>
    </source>
</evidence>
<dbReference type="Proteomes" id="UP001153069">
    <property type="component" value="Unassembled WGS sequence"/>
</dbReference>
<feature type="compositionally biased region" description="Basic residues" evidence="1">
    <location>
        <begin position="150"/>
        <end position="159"/>
    </location>
</feature>
<protein>
    <submittedName>
        <fullName evidence="2">Uncharacterized protein</fullName>
    </submittedName>
</protein>
<proteinExistence type="predicted"/>
<comment type="caution">
    <text evidence="2">The sequence shown here is derived from an EMBL/GenBank/DDBJ whole genome shotgun (WGS) entry which is preliminary data.</text>
</comment>
<feature type="compositionally biased region" description="Polar residues" evidence="1">
    <location>
        <begin position="398"/>
        <end position="423"/>
    </location>
</feature>
<reference evidence="2" key="1">
    <citation type="submission" date="2020-06" db="EMBL/GenBank/DDBJ databases">
        <authorList>
            <consortium name="Plant Systems Biology data submission"/>
        </authorList>
    </citation>
    <scope>NUCLEOTIDE SEQUENCE</scope>
    <source>
        <strain evidence="2">D6</strain>
    </source>
</reference>
<sequence length="646" mass="70722">MTSEKRVFAGVRNALENQREEKQKETGPDAAVQVTEEKKRVPGSSRKSSTKKSSSKDDQRKKHLLRSKSMEHPGAIMPALVTPRRGSMAMEARTGKLSNDADADRELKKQSGASEDTMVDAAPEDPPEESHDLGVPFFDPIFPDDDQVTKRKAPIRSKSMKLDPEPFVEDGPNDFGAPFFDDPVPKTPAKTKRPLCRSKSLDYAGTMAVARTAEKQRNCVAEAVDGETGAIPLLKANSRDGKGSSTRVSRRSMKEDKKAVESKKESSKKESTTKDRIRRRCSRSPMRRRGSGIYVDDSSRNLRSRSRSGSPDARRASRSRSRSVIRDSTRASRSRSRSRSITRRGRSSSPSMSTPRGGRKPSVSASRSRSRSSSRGGRNPSLARSRSRSRGGKRPSLCASSSQAATQSFRRQGSLLTSSQQMGSVRRGLQAERTASIRRQGSLLASSQQMGSVRRGLQQSASDRRGSFRRGSMSCPSHQPAGSVRRDMPSSSERSTGSRGDLSLSSSSHHHHVGQEECYDDEDIDTLDTSGDVEPDTSICEKEVEIAPSEQVTAPGENNAGSEEELTKDDSSSDKTREKWLCCCGNDNDDTHPFCCMCGSAKFWACAACHKKDDNKQKYKFCGWCGVEREGSGSSNGRNVAAAKTA</sequence>
<name>A0A9N8HAD4_9STRA</name>
<dbReference type="AlphaFoldDB" id="A0A9N8HAD4"/>
<keyword evidence="3" id="KW-1185">Reference proteome</keyword>
<feature type="compositionally biased region" description="Basic residues" evidence="1">
    <location>
        <begin position="276"/>
        <end position="290"/>
    </location>
</feature>
<dbReference type="EMBL" id="CAICTM010000237">
    <property type="protein sequence ID" value="CAB9505632.1"/>
    <property type="molecule type" value="Genomic_DNA"/>
</dbReference>
<feature type="compositionally biased region" description="Basic and acidic residues" evidence="1">
    <location>
        <begin position="17"/>
        <end position="27"/>
    </location>
</feature>
<feature type="compositionally biased region" description="Basic residues" evidence="1">
    <location>
        <begin position="332"/>
        <end position="346"/>
    </location>
</feature>
<feature type="compositionally biased region" description="Polar residues" evidence="1">
    <location>
        <begin position="437"/>
        <end position="461"/>
    </location>
</feature>
<feature type="compositionally biased region" description="Polar residues" evidence="1">
    <location>
        <begin position="489"/>
        <end position="498"/>
    </location>
</feature>
<evidence type="ECO:0000313" key="2">
    <source>
        <dbReference type="EMBL" id="CAB9505632.1"/>
    </source>
</evidence>
<gene>
    <name evidence="2" type="ORF">SEMRO_238_G095480.1</name>
</gene>
<feature type="compositionally biased region" description="Low complexity" evidence="1">
    <location>
        <begin position="362"/>
        <end position="384"/>
    </location>
</feature>
<feature type="region of interest" description="Disordered" evidence="1">
    <location>
        <begin position="1"/>
        <end position="194"/>
    </location>
</feature>